<sequence length="564" mass="65997">MCFCIDYRELIKVTIHNKYMLLRINNLFDQLQGAQYFSKIELRYGCHQLHCNVPKTAHRTRYGHYEFLVIPFEYHQLQCLCYHSREQHEKRLRIFLEALRTKKLYAKFSCCLFSDTKSLPKVSKLIRRKLKLSLNGYNLRTYLKFVVFLIWPVIIVVSLKASLKYLYLTAPILVFSTCTDAFHVYSDASKKVLGCVLMKNRKVISYASRQLKPYEVNYPTHDLKLAAVIFASRSGVIICMVTPVRLSSTTGRRWFELLKDYDVQIQDRPGKVNVVANALNRKAVEQVFSLIVPKELASEIKCFRLEIYPSLQMGLLASLTVEPTLISRIKEAQQDDCELWANFQQAQETPNSEFRIDDVHVLWFRDRLCVPNNSDLKDLILTKAHNSMFSVHRAPQKCITHFWWIGMKRDIADFVSHCLTCQQVKIENQRPGGLLQSLNIPMWKWEHITMDFIVGLPRTTLKHDAIWVVVDRLTKSTHFLPVRQSWSIDKLIEVFQREIVRLHGTPISVTFDRDPRFTSRFWEGLHKSWDTRLNFSTAFHPQTDGQSEHTIKTLEDMLRACALE</sequence>
<protein>
    <recommendedName>
        <fullName evidence="3">Integrase catalytic domain-containing protein</fullName>
    </recommendedName>
</protein>
<dbReference type="Pfam" id="PF17919">
    <property type="entry name" value="RT_RNaseH_2"/>
    <property type="match status" value="1"/>
</dbReference>
<reference evidence="4" key="1">
    <citation type="submission" date="2023-03" db="EMBL/GenBank/DDBJ databases">
        <title>Chromosome-scale reference genome and RAD-based genetic map of yellow starthistle (Centaurea solstitialis) reveal putative structural variation and QTLs associated with invader traits.</title>
        <authorList>
            <person name="Reatini B."/>
            <person name="Cang F.A."/>
            <person name="Jiang Q."/>
            <person name="Mckibben M.T.W."/>
            <person name="Barker M.S."/>
            <person name="Rieseberg L.H."/>
            <person name="Dlugosch K.M."/>
        </authorList>
    </citation>
    <scope>NUCLEOTIDE SEQUENCE</scope>
    <source>
        <strain evidence="4">CAN-66</strain>
        <tissue evidence="4">Leaf</tissue>
    </source>
</reference>
<dbReference type="PANTHER" id="PTHR37984">
    <property type="entry name" value="PROTEIN CBG26694"/>
    <property type="match status" value="1"/>
</dbReference>
<evidence type="ECO:0000259" key="3">
    <source>
        <dbReference type="PROSITE" id="PS50994"/>
    </source>
</evidence>
<dbReference type="InterPro" id="IPR043128">
    <property type="entry name" value="Rev_trsase/Diguanyl_cyclase"/>
</dbReference>
<feature type="transmembrane region" description="Helical" evidence="2">
    <location>
        <begin position="141"/>
        <end position="159"/>
    </location>
</feature>
<keyword evidence="1" id="KW-0511">Multifunctional enzyme</keyword>
<keyword evidence="2" id="KW-0472">Membrane</keyword>
<dbReference type="Gene3D" id="1.10.340.70">
    <property type="match status" value="1"/>
</dbReference>
<dbReference type="PANTHER" id="PTHR37984:SF5">
    <property type="entry name" value="PROTEIN NYNRIN-LIKE"/>
    <property type="match status" value="1"/>
</dbReference>
<proteinExistence type="predicted"/>
<keyword evidence="2" id="KW-0812">Transmembrane</keyword>
<evidence type="ECO:0000313" key="5">
    <source>
        <dbReference type="Proteomes" id="UP001172457"/>
    </source>
</evidence>
<dbReference type="SUPFAM" id="SSF56672">
    <property type="entry name" value="DNA/RNA polymerases"/>
    <property type="match status" value="1"/>
</dbReference>
<dbReference type="Gene3D" id="3.30.420.10">
    <property type="entry name" value="Ribonuclease H-like superfamily/Ribonuclease H"/>
    <property type="match status" value="1"/>
</dbReference>
<dbReference type="EMBL" id="JARYMX010000007">
    <property type="protein sequence ID" value="KAJ9541852.1"/>
    <property type="molecule type" value="Genomic_DNA"/>
</dbReference>
<dbReference type="Gene3D" id="3.10.10.10">
    <property type="entry name" value="HIV Type 1 Reverse Transcriptase, subunit A, domain 1"/>
    <property type="match status" value="1"/>
</dbReference>
<dbReference type="Proteomes" id="UP001172457">
    <property type="component" value="Chromosome 7"/>
</dbReference>
<keyword evidence="5" id="KW-1185">Reference proteome</keyword>
<gene>
    <name evidence="4" type="ORF">OSB04_028358</name>
</gene>
<dbReference type="InterPro" id="IPR036397">
    <property type="entry name" value="RNaseH_sf"/>
</dbReference>
<dbReference type="InterPro" id="IPR050951">
    <property type="entry name" value="Retrovirus_Pol_polyprotein"/>
</dbReference>
<dbReference type="GO" id="GO:0003676">
    <property type="term" value="F:nucleic acid binding"/>
    <property type="evidence" value="ECO:0007669"/>
    <property type="project" value="InterPro"/>
</dbReference>
<dbReference type="InterPro" id="IPR041588">
    <property type="entry name" value="Integrase_H2C2"/>
</dbReference>
<evidence type="ECO:0000313" key="4">
    <source>
        <dbReference type="EMBL" id="KAJ9541852.1"/>
    </source>
</evidence>
<dbReference type="Gene3D" id="3.30.70.270">
    <property type="match status" value="1"/>
</dbReference>
<organism evidence="4 5">
    <name type="scientific">Centaurea solstitialis</name>
    <name type="common">yellow star-thistle</name>
    <dbReference type="NCBI Taxonomy" id="347529"/>
    <lineage>
        <taxon>Eukaryota</taxon>
        <taxon>Viridiplantae</taxon>
        <taxon>Streptophyta</taxon>
        <taxon>Embryophyta</taxon>
        <taxon>Tracheophyta</taxon>
        <taxon>Spermatophyta</taxon>
        <taxon>Magnoliopsida</taxon>
        <taxon>eudicotyledons</taxon>
        <taxon>Gunneridae</taxon>
        <taxon>Pentapetalae</taxon>
        <taxon>asterids</taxon>
        <taxon>campanulids</taxon>
        <taxon>Asterales</taxon>
        <taxon>Asteraceae</taxon>
        <taxon>Carduoideae</taxon>
        <taxon>Cardueae</taxon>
        <taxon>Centaureinae</taxon>
        <taxon>Centaurea</taxon>
    </lineage>
</organism>
<dbReference type="SUPFAM" id="SSF53098">
    <property type="entry name" value="Ribonuclease H-like"/>
    <property type="match status" value="1"/>
</dbReference>
<dbReference type="AlphaFoldDB" id="A0AA38VXM2"/>
<dbReference type="InterPro" id="IPR012337">
    <property type="entry name" value="RNaseH-like_sf"/>
</dbReference>
<dbReference type="InterPro" id="IPR043502">
    <property type="entry name" value="DNA/RNA_pol_sf"/>
</dbReference>
<dbReference type="PROSITE" id="PS50994">
    <property type="entry name" value="INTEGRASE"/>
    <property type="match status" value="1"/>
</dbReference>
<evidence type="ECO:0000256" key="1">
    <source>
        <dbReference type="ARBA" id="ARBA00023268"/>
    </source>
</evidence>
<name>A0AA38VXM2_9ASTR</name>
<dbReference type="GO" id="GO:0003824">
    <property type="term" value="F:catalytic activity"/>
    <property type="evidence" value="ECO:0007669"/>
    <property type="project" value="UniProtKB-KW"/>
</dbReference>
<keyword evidence="2" id="KW-1133">Transmembrane helix</keyword>
<accession>A0AA38VXM2</accession>
<dbReference type="Pfam" id="PF17921">
    <property type="entry name" value="Integrase_H2C2"/>
    <property type="match status" value="1"/>
</dbReference>
<dbReference type="InterPro" id="IPR041577">
    <property type="entry name" value="RT_RNaseH_2"/>
</dbReference>
<dbReference type="GO" id="GO:0015074">
    <property type="term" value="P:DNA integration"/>
    <property type="evidence" value="ECO:0007669"/>
    <property type="project" value="InterPro"/>
</dbReference>
<dbReference type="InterPro" id="IPR001584">
    <property type="entry name" value="Integrase_cat-core"/>
</dbReference>
<feature type="domain" description="Integrase catalytic" evidence="3">
    <location>
        <begin position="437"/>
        <end position="564"/>
    </location>
</feature>
<comment type="caution">
    <text evidence="4">The sequence shown here is derived from an EMBL/GenBank/DDBJ whole genome shotgun (WGS) entry which is preliminary data.</text>
</comment>
<evidence type="ECO:0000256" key="2">
    <source>
        <dbReference type="SAM" id="Phobius"/>
    </source>
</evidence>